<feature type="compositionally biased region" description="Pro residues" evidence="9">
    <location>
        <begin position="338"/>
        <end position="353"/>
    </location>
</feature>
<comment type="caution">
    <text evidence="12">The sequence shown here is derived from an EMBL/GenBank/DDBJ whole genome shotgun (WGS) entry which is preliminary data.</text>
</comment>
<keyword evidence="6" id="KW-0067">ATP-binding</keyword>
<gene>
    <name evidence="12" type="ORF">Mth01_45710</name>
</gene>
<dbReference type="PROSITE" id="PS50011">
    <property type="entry name" value="PROTEIN_KINASE_DOM"/>
    <property type="match status" value="1"/>
</dbReference>
<dbReference type="EC" id="2.7.11.1" evidence="1"/>
<feature type="domain" description="Protein kinase" evidence="11">
    <location>
        <begin position="12"/>
        <end position="316"/>
    </location>
</feature>
<dbReference type="InterPro" id="IPR000719">
    <property type="entry name" value="Prot_kinase_dom"/>
</dbReference>
<sequence length="380" mass="41449">MTTVHTDHGPLVLADQPLGTGGQARVFPVEKDDRLVVKLYHELDERSGRRLESMMRLPLSVRKAVTDTAPEVAWPALLARDENGKVVGYVMARIAGVGHVQLSALFSLAQRRRFFEGRANWNFLVGVAWNLSGVVARLHHSGVVVGDLTPANIVVDRAGFITLLDCDSMQFTDTVTRELFPCPVATENYAAPEVALHTQHSPQSDDFTLAILICQLLTTGYHPFCGQPTDGSEANMADNISSGRSYIVAPGRVQLFVQTVSADVLPPPVRDLAKRAFGDGLHAPEKRPTALEWAKVLGEVRDQVKSCERTPQHSFGEHLGSCPWCARRDGGLSDPFPAEQPVPPPPPPVPQPGPRRRRPLAKAAFLVLLAIFILLIIANA</sequence>
<keyword evidence="3" id="KW-0808">Transferase</keyword>
<protein>
    <recommendedName>
        <fullName evidence="1">non-specific serine/threonine protein kinase</fullName>
        <ecNumber evidence="1">2.7.11.1</ecNumber>
    </recommendedName>
</protein>
<keyword evidence="10" id="KW-1133">Transmembrane helix</keyword>
<evidence type="ECO:0000256" key="2">
    <source>
        <dbReference type="ARBA" id="ARBA00022527"/>
    </source>
</evidence>
<keyword evidence="10" id="KW-0812">Transmembrane</keyword>
<dbReference type="Proteomes" id="UP000610966">
    <property type="component" value="Unassembled WGS sequence"/>
</dbReference>
<keyword evidence="2" id="KW-0723">Serine/threonine-protein kinase</keyword>
<evidence type="ECO:0000256" key="7">
    <source>
        <dbReference type="ARBA" id="ARBA00047899"/>
    </source>
</evidence>
<reference evidence="12" key="1">
    <citation type="submission" date="2021-01" db="EMBL/GenBank/DDBJ databases">
        <title>Whole genome shotgun sequence of Sphaerimonospora thailandensis NBRC 107569.</title>
        <authorList>
            <person name="Komaki H."/>
            <person name="Tamura T."/>
        </authorList>
    </citation>
    <scope>NUCLEOTIDE SEQUENCE</scope>
    <source>
        <strain evidence="12">NBRC 107569</strain>
    </source>
</reference>
<evidence type="ECO:0000256" key="4">
    <source>
        <dbReference type="ARBA" id="ARBA00022741"/>
    </source>
</evidence>
<dbReference type="RefSeq" id="WP_204017982.1">
    <property type="nucleotide sequence ID" value="NZ_BOOG01000049.1"/>
</dbReference>
<dbReference type="GO" id="GO:0005524">
    <property type="term" value="F:ATP binding"/>
    <property type="evidence" value="ECO:0007669"/>
    <property type="project" value="UniProtKB-KW"/>
</dbReference>
<evidence type="ECO:0000256" key="8">
    <source>
        <dbReference type="ARBA" id="ARBA00048679"/>
    </source>
</evidence>
<evidence type="ECO:0000256" key="9">
    <source>
        <dbReference type="SAM" id="MobiDB-lite"/>
    </source>
</evidence>
<evidence type="ECO:0000256" key="6">
    <source>
        <dbReference type="ARBA" id="ARBA00022840"/>
    </source>
</evidence>
<comment type="catalytic activity">
    <reaction evidence="7">
        <text>L-threonyl-[protein] + ATP = O-phospho-L-threonyl-[protein] + ADP + H(+)</text>
        <dbReference type="Rhea" id="RHEA:46608"/>
        <dbReference type="Rhea" id="RHEA-COMP:11060"/>
        <dbReference type="Rhea" id="RHEA-COMP:11605"/>
        <dbReference type="ChEBI" id="CHEBI:15378"/>
        <dbReference type="ChEBI" id="CHEBI:30013"/>
        <dbReference type="ChEBI" id="CHEBI:30616"/>
        <dbReference type="ChEBI" id="CHEBI:61977"/>
        <dbReference type="ChEBI" id="CHEBI:456216"/>
        <dbReference type="EC" id="2.7.11.1"/>
    </reaction>
</comment>
<proteinExistence type="predicted"/>
<dbReference type="SMART" id="SM00220">
    <property type="entry name" value="S_TKc"/>
    <property type="match status" value="1"/>
</dbReference>
<organism evidence="12 13">
    <name type="scientific">Sphaerimonospora thailandensis</name>
    <dbReference type="NCBI Taxonomy" id="795644"/>
    <lineage>
        <taxon>Bacteria</taxon>
        <taxon>Bacillati</taxon>
        <taxon>Actinomycetota</taxon>
        <taxon>Actinomycetes</taxon>
        <taxon>Streptosporangiales</taxon>
        <taxon>Streptosporangiaceae</taxon>
        <taxon>Sphaerimonospora</taxon>
    </lineage>
</organism>
<dbReference type="PANTHER" id="PTHR24356">
    <property type="entry name" value="SERINE/THREONINE-PROTEIN KINASE"/>
    <property type="match status" value="1"/>
</dbReference>
<evidence type="ECO:0000259" key="11">
    <source>
        <dbReference type="PROSITE" id="PS50011"/>
    </source>
</evidence>
<dbReference type="EMBL" id="BOOG01000049">
    <property type="protein sequence ID" value="GIH72318.1"/>
    <property type="molecule type" value="Genomic_DNA"/>
</dbReference>
<keyword evidence="13" id="KW-1185">Reference proteome</keyword>
<dbReference type="InterPro" id="IPR011009">
    <property type="entry name" value="Kinase-like_dom_sf"/>
</dbReference>
<feature type="region of interest" description="Disordered" evidence="9">
    <location>
        <begin position="333"/>
        <end position="356"/>
    </location>
</feature>
<evidence type="ECO:0000313" key="13">
    <source>
        <dbReference type="Proteomes" id="UP000610966"/>
    </source>
</evidence>
<evidence type="ECO:0000256" key="1">
    <source>
        <dbReference type="ARBA" id="ARBA00012513"/>
    </source>
</evidence>
<feature type="transmembrane region" description="Helical" evidence="10">
    <location>
        <begin position="360"/>
        <end position="378"/>
    </location>
</feature>
<comment type="catalytic activity">
    <reaction evidence="8">
        <text>L-seryl-[protein] + ATP = O-phospho-L-seryl-[protein] + ADP + H(+)</text>
        <dbReference type="Rhea" id="RHEA:17989"/>
        <dbReference type="Rhea" id="RHEA-COMP:9863"/>
        <dbReference type="Rhea" id="RHEA-COMP:11604"/>
        <dbReference type="ChEBI" id="CHEBI:15378"/>
        <dbReference type="ChEBI" id="CHEBI:29999"/>
        <dbReference type="ChEBI" id="CHEBI:30616"/>
        <dbReference type="ChEBI" id="CHEBI:83421"/>
        <dbReference type="ChEBI" id="CHEBI:456216"/>
        <dbReference type="EC" id="2.7.11.1"/>
    </reaction>
</comment>
<dbReference type="SUPFAM" id="SSF56112">
    <property type="entry name" value="Protein kinase-like (PK-like)"/>
    <property type="match status" value="1"/>
</dbReference>
<dbReference type="InterPro" id="IPR050236">
    <property type="entry name" value="Ser_Thr_kinase_AGC"/>
</dbReference>
<evidence type="ECO:0000256" key="10">
    <source>
        <dbReference type="SAM" id="Phobius"/>
    </source>
</evidence>
<dbReference type="Pfam" id="PF00069">
    <property type="entry name" value="Pkinase"/>
    <property type="match status" value="1"/>
</dbReference>
<dbReference type="AlphaFoldDB" id="A0A8J3W1Q2"/>
<evidence type="ECO:0000256" key="5">
    <source>
        <dbReference type="ARBA" id="ARBA00022777"/>
    </source>
</evidence>
<evidence type="ECO:0000313" key="12">
    <source>
        <dbReference type="EMBL" id="GIH72318.1"/>
    </source>
</evidence>
<accession>A0A8J3W1Q2</accession>
<dbReference type="GO" id="GO:0004674">
    <property type="term" value="F:protein serine/threonine kinase activity"/>
    <property type="evidence" value="ECO:0007669"/>
    <property type="project" value="UniProtKB-KW"/>
</dbReference>
<name>A0A8J3W1Q2_9ACTN</name>
<keyword evidence="4" id="KW-0547">Nucleotide-binding</keyword>
<evidence type="ECO:0000256" key="3">
    <source>
        <dbReference type="ARBA" id="ARBA00022679"/>
    </source>
</evidence>
<dbReference type="Gene3D" id="1.10.510.10">
    <property type="entry name" value="Transferase(Phosphotransferase) domain 1"/>
    <property type="match status" value="1"/>
</dbReference>
<keyword evidence="10" id="KW-0472">Membrane</keyword>
<keyword evidence="5" id="KW-0418">Kinase</keyword>